<dbReference type="GO" id="GO:0003677">
    <property type="term" value="F:DNA binding"/>
    <property type="evidence" value="ECO:0007669"/>
    <property type="project" value="UniProtKB-KW"/>
</dbReference>
<evidence type="ECO:0000256" key="1">
    <source>
        <dbReference type="ARBA" id="ARBA00023015"/>
    </source>
</evidence>
<dbReference type="Pfam" id="PF01381">
    <property type="entry name" value="HTH_3"/>
    <property type="match status" value="1"/>
</dbReference>
<comment type="caution">
    <text evidence="5">The sequence shown here is derived from an EMBL/GenBank/DDBJ whole genome shotgun (WGS) entry which is preliminary data.</text>
</comment>
<dbReference type="InterPro" id="IPR001387">
    <property type="entry name" value="Cro/C1-type_HTH"/>
</dbReference>
<dbReference type="PANTHER" id="PTHR36511:SF4">
    <property type="entry name" value="ANTITOXIN MQSA"/>
    <property type="match status" value="1"/>
</dbReference>
<organism evidence="5 6">
    <name type="scientific">Enterobacter agglomerans</name>
    <name type="common">Erwinia herbicola</name>
    <name type="synonym">Pantoea agglomerans</name>
    <dbReference type="NCBI Taxonomy" id="549"/>
    <lineage>
        <taxon>Bacteria</taxon>
        <taxon>Pseudomonadati</taxon>
        <taxon>Pseudomonadota</taxon>
        <taxon>Gammaproteobacteria</taxon>
        <taxon>Enterobacterales</taxon>
        <taxon>Erwiniaceae</taxon>
        <taxon>Pantoea</taxon>
        <taxon>Pantoea agglomerans group</taxon>
    </lineage>
</organism>
<dbReference type="SMART" id="SM00530">
    <property type="entry name" value="HTH_XRE"/>
    <property type="match status" value="1"/>
</dbReference>
<reference evidence="5 6" key="1">
    <citation type="submission" date="2019-11" db="EMBL/GenBank/DDBJ databases">
        <title>Draft Genome Sequence of Plant Growth-Promoting Rhizosphere-Associated Bacteria.</title>
        <authorList>
            <person name="Vasilyev I.Y."/>
            <person name="Radchenko V."/>
            <person name="Ilnitskaya E.V."/>
        </authorList>
    </citation>
    <scope>NUCLEOTIDE SEQUENCE [LARGE SCALE GENOMIC DNA]</scope>
    <source>
        <strain evidence="5 6">VRA_MhP_f</strain>
    </source>
</reference>
<proteinExistence type="predicted"/>
<keyword evidence="2" id="KW-0238">DNA-binding</keyword>
<evidence type="ECO:0000313" key="5">
    <source>
        <dbReference type="EMBL" id="MSE13788.1"/>
    </source>
</evidence>
<evidence type="ECO:0000256" key="2">
    <source>
        <dbReference type="ARBA" id="ARBA00023125"/>
    </source>
</evidence>
<accession>A0A7X2STV6</accession>
<keyword evidence="3" id="KW-0804">Transcription</keyword>
<dbReference type="Proteomes" id="UP000461948">
    <property type="component" value="Unassembled WGS sequence"/>
</dbReference>
<dbReference type="InterPro" id="IPR010982">
    <property type="entry name" value="Lambda_DNA-bd_dom_sf"/>
</dbReference>
<name>A0A7X2STV6_ENTAG</name>
<dbReference type="PANTHER" id="PTHR36511">
    <property type="entry name" value="MERR FAMILY BACTERIAL REGULATORY PROTEIN"/>
    <property type="match status" value="1"/>
</dbReference>
<keyword evidence="1" id="KW-0805">Transcription regulation</keyword>
<dbReference type="EMBL" id="WKLC01000013">
    <property type="protein sequence ID" value="MSE13788.1"/>
    <property type="molecule type" value="Genomic_DNA"/>
</dbReference>
<dbReference type="SUPFAM" id="SSF47413">
    <property type="entry name" value="lambda repressor-like DNA-binding domains"/>
    <property type="match status" value="1"/>
</dbReference>
<dbReference type="PROSITE" id="PS50943">
    <property type="entry name" value="HTH_CROC1"/>
    <property type="match status" value="1"/>
</dbReference>
<gene>
    <name evidence="5" type="ORF">GKC49_01050</name>
</gene>
<dbReference type="CDD" id="cd00093">
    <property type="entry name" value="HTH_XRE"/>
    <property type="match status" value="1"/>
</dbReference>
<protein>
    <submittedName>
        <fullName evidence="5">Helix-turn-helix domain-containing protein</fullName>
    </submittedName>
</protein>
<dbReference type="AlphaFoldDB" id="A0A7X2STV6"/>
<sequence length="102" mass="11373">MLDDAIELQALGLMSDDDVQEISARVKLRSLRERIAEVHAMSPVEIKEVRIRWGLSQASLAYTLGMSVDSVSKWERGEIKPSKPVLRLLNTIAVKGPEVFAI</sequence>
<evidence type="ECO:0000313" key="6">
    <source>
        <dbReference type="Proteomes" id="UP000461948"/>
    </source>
</evidence>
<feature type="domain" description="HTH cro/C1-type" evidence="4">
    <location>
        <begin position="46"/>
        <end position="89"/>
    </location>
</feature>
<dbReference type="InterPro" id="IPR052359">
    <property type="entry name" value="HTH-type_reg/antitoxin"/>
</dbReference>
<evidence type="ECO:0000256" key="3">
    <source>
        <dbReference type="ARBA" id="ARBA00023163"/>
    </source>
</evidence>
<dbReference type="Gene3D" id="1.10.260.40">
    <property type="entry name" value="lambda repressor-like DNA-binding domains"/>
    <property type="match status" value="1"/>
</dbReference>
<evidence type="ECO:0000259" key="4">
    <source>
        <dbReference type="PROSITE" id="PS50943"/>
    </source>
</evidence>